<dbReference type="Gene3D" id="3.30.300.130">
    <property type="entry name" value="Fe-S cluster assembly (FSCA)"/>
    <property type="match status" value="1"/>
</dbReference>
<dbReference type="EMBL" id="JBBVGT010000002">
    <property type="protein sequence ID" value="MFB5945479.1"/>
    <property type="molecule type" value="Genomic_DNA"/>
</dbReference>
<protein>
    <submittedName>
        <fullName evidence="2">Metal-sulfur cluster assembly factor</fullName>
    </submittedName>
</protein>
<evidence type="ECO:0000259" key="1">
    <source>
        <dbReference type="Pfam" id="PF01883"/>
    </source>
</evidence>
<dbReference type="Proteomes" id="UP001580928">
    <property type="component" value="Unassembled WGS sequence"/>
</dbReference>
<accession>A0ABV5CD58</accession>
<proteinExistence type="predicted"/>
<comment type="caution">
    <text evidence="2">The sequence shown here is derived from an EMBL/GenBank/DDBJ whole genome shotgun (WGS) entry which is preliminary data.</text>
</comment>
<dbReference type="InterPro" id="IPR002744">
    <property type="entry name" value="MIP18-like"/>
</dbReference>
<reference evidence="2 3" key="1">
    <citation type="submission" date="2024-04" db="EMBL/GenBank/DDBJ databases">
        <title>Albibacterium profundi sp. nov., isolated from sediment of the Challenger Deep of Mariana Trench.</title>
        <authorList>
            <person name="Wang Y."/>
        </authorList>
    </citation>
    <scope>NUCLEOTIDE SEQUENCE [LARGE SCALE GENOMIC DNA]</scope>
    <source>
        <strain evidence="2 3">RHL897</strain>
    </source>
</reference>
<organism evidence="2 3">
    <name type="scientific">Albibacterium profundi</name>
    <dbReference type="NCBI Taxonomy" id="3134906"/>
    <lineage>
        <taxon>Bacteria</taxon>
        <taxon>Pseudomonadati</taxon>
        <taxon>Bacteroidota</taxon>
        <taxon>Sphingobacteriia</taxon>
        <taxon>Sphingobacteriales</taxon>
        <taxon>Sphingobacteriaceae</taxon>
        <taxon>Albibacterium</taxon>
    </lineage>
</organism>
<evidence type="ECO:0000313" key="2">
    <source>
        <dbReference type="EMBL" id="MFB5945479.1"/>
    </source>
</evidence>
<dbReference type="PANTHER" id="PTHR42831">
    <property type="entry name" value="FE-S PROTEIN MATURATION AUXILIARY FACTOR YITW"/>
    <property type="match status" value="1"/>
</dbReference>
<name>A0ABV5CD58_9SPHI</name>
<dbReference type="SUPFAM" id="SSF117916">
    <property type="entry name" value="Fe-S cluster assembly (FSCA) domain-like"/>
    <property type="match status" value="1"/>
</dbReference>
<dbReference type="InterPro" id="IPR052339">
    <property type="entry name" value="Fe-S_Maturation_MIP18"/>
</dbReference>
<gene>
    <name evidence="2" type="ORF">WKR92_06520</name>
</gene>
<feature type="domain" description="MIP18 family-like" evidence="1">
    <location>
        <begin position="13"/>
        <end position="80"/>
    </location>
</feature>
<dbReference type="RefSeq" id="WP_375557017.1">
    <property type="nucleotide sequence ID" value="NZ_JBBVGT010000002.1"/>
</dbReference>
<keyword evidence="3" id="KW-1185">Reference proteome</keyword>
<sequence>MELQISDPYFSEKSEIMTALYQVNDPELMVNIIDLGLVYDIDLSIPGQIKVVMTLTSKGCPLGHAIEQGVKNAVNEKFPNANVIVEIVWDPVWTFEEISAAGREQLGF</sequence>
<dbReference type="PANTHER" id="PTHR42831:SF1">
    <property type="entry name" value="FE-S PROTEIN MATURATION AUXILIARY FACTOR YITW"/>
    <property type="match status" value="1"/>
</dbReference>
<dbReference type="InterPro" id="IPR034904">
    <property type="entry name" value="FSCA_dom_sf"/>
</dbReference>
<evidence type="ECO:0000313" key="3">
    <source>
        <dbReference type="Proteomes" id="UP001580928"/>
    </source>
</evidence>
<dbReference type="Pfam" id="PF01883">
    <property type="entry name" value="FeS_assembly_P"/>
    <property type="match status" value="1"/>
</dbReference>